<proteinExistence type="predicted"/>
<feature type="non-terminal residue" evidence="1">
    <location>
        <position position="241"/>
    </location>
</feature>
<evidence type="ECO:0000313" key="1">
    <source>
        <dbReference type="EMBL" id="RKO86677.1"/>
    </source>
</evidence>
<sequence>MTDSTLPPRPRLLLPGSSASLLDPANTLSGGCSRLQGGEIHVIHSYACHGGYGRILNLSASFQRGNASIIAKLTRDILSTTEHHDQINFELDLDPLSSPTLTLPLPFPASAGFDFMCDDHEYSLDAPAGNDDQTQLAFDPACFDPTNVDFSSLLDEAQAYLPLFTSMPTVDGERESVMPDDVSAIRAEDANAGEDTAAAAARDLDELFGGCPIIGGSESSYAALDGTVEIDAEWAQQLESW</sequence>
<organism evidence="1 2">
    <name type="scientific">Blyttiomyces helicus</name>
    <dbReference type="NCBI Taxonomy" id="388810"/>
    <lineage>
        <taxon>Eukaryota</taxon>
        <taxon>Fungi</taxon>
        <taxon>Fungi incertae sedis</taxon>
        <taxon>Chytridiomycota</taxon>
        <taxon>Chytridiomycota incertae sedis</taxon>
        <taxon>Chytridiomycetes</taxon>
        <taxon>Chytridiomycetes incertae sedis</taxon>
        <taxon>Blyttiomyces</taxon>
    </lineage>
</organism>
<name>A0A4V1IQI5_9FUNG</name>
<dbReference type="AlphaFoldDB" id="A0A4V1IQI5"/>
<evidence type="ECO:0000313" key="2">
    <source>
        <dbReference type="Proteomes" id="UP000269721"/>
    </source>
</evidence>
<dbReference type="Proteomes" id="UP000269721">
    <property type="component" value="Unassembled WGS sequence"/>
</dbReference>
<reference evidence="2" key="1">
    <citation type="journal article" date="2018" name="Nat. Microbiol.">
        <title>Leveraging single-cell genomics to expand the fungal tree of life.</title>
        <authorList>
            <person name="Ahrendt S.R."/>
            <person name="Quandt C.A."/>
            <person name="Ciobanu D."/>
            <person name="Clum A."/>
            <person name="Salamov A."/>
            <person name="Andreopoulos B."/>
            <person name="Cheng J.F."/>
            <person name="Woyke T."/>
            <person name="Pelin A."/>
            <person name="Henrissat B."/>
            <person name="Reynolds N.K."/>
            <person name="Benny G.L."/>
            <person name="Smith M.E."/>
            <person name="James T.Y."/>
            <person name="Grigoriev I.V."/>
        </authorList>
    </citation>
    <scope>NUCLEOTIDE SEQUENCE [LARGE SCALE GENOMIC DNA]</scope>
</reference>
<gene>
    <name evidence="1" type="ORF">BDK51DRAFT_38121</name>
</gene>
<keyword evidence="2" id="KW-1185">Reference proteome</keyword>
<dbReference type="EMBL" id="KZ997997">
    <property type="protein sequence ID" value="RKO86677.1"/>
    <property type="molecule type" value="Genomic_DNA"/>
</dbReference>
<protein>
    <submittedName>
        <fullName evidence="1">Uncharacterized protein</fullName>
    </submittedName>
</protein>
<accession>A0A4V1IQI5</accession>